<dbReference type="InterPro" id="IPR011129">
    <property type="entry name" value="CSD"/>
</dbReference>
<sequence length="927" mass="104404">MSYNKRERNSSMNSYGGNNRNSSPHSQYHHSKVNNNRQRSTSSPVTVSQANDSPSSQHNQYYGKKEKGIVEKLLNSYGFVECATTGNRVFFHYSEFEGDPNHLQVGDCLDFVLTTDPRNNKPIAIKLNKLPAGSVVVETLSEESCIGRIEMEAKPQRNGEAESTLGRVSYDKSGEFFFLPFSLNDVAKGETINKGDTVEFYIATNKRTGSMKARKIRYSDPAKQVKTVQGIVSSLKEAYGFIERADVVDEIFFHYSEYSADINELMIGDDVQFNLQDRLGKEIAVSIKKLSPGTVVFEDISENRFKGHVIKAIGPKSMNSSMDGQLTGMIEYQGKTDTHEVLFGDRDMEDDIILQKGDVVEFNVSTDRRDKLQRAVNIKLISVCLKNGQTREVGVVSSLKEGFGFIKCADQDLSIFFHFSEVLEQSHLINLGDEVEFTIQNDQISQRQHATRIRFLPKGTVSFEIISSKRHVGVIDREAPERQLKSPSKTNRENEFGIIKCYLEGQETDILYRVRDCRPREMVRYRDKVEFVLVTKKTNQQRFARDVSILEKSETKMLHGYVCALKDSYGFIETEDHTTELFFHFSEYEGDTKQLELGSYVMYAETRKGEKRSAEKVCKILSHVCKDEILPQTYDGVITRPMRTMDPDQDEYEGLIQLSRASANKQQKQQKHNASLNGSLNGSSLNGSILDDSTASTNGDAENGEDEKSPATNGEQQQLVYRFGITAIMEKKEAIQVGDKVSFQICIDAVTKKKRACNVACKRSLLRGKVESVKGQFGFIAYNHDDGKSVFFHMSEVQNENGKELKQGDEVSFMLVQNHKNAKKSAIRVQKIIDERPEHLLRRRSHKFSESQTFKVSVLRHPTGPDGTTGFALKRKSIASEAEMTTAATTDATATNEELVLENGAVCEDTAIKESMIKEQVEALSVA</sequence>
<dbReference type="CDD" id="cd04458">
    <property type="entry name" value="CSP_CDS"/>
    <property type="match status" value="3"/>
</dbReference>
<dbReference type="OrthoDB" id="74319at2759"/>
<evidence type="ECO:0000256" key="2">
    <source>
        <dbReference type="ARBA" id="ARBA00022490"/>
    </source>
</evidence>
<keyword evidence="4" id="KW-0694">RNA-binding</keyword>
<reference evidence="9" key="1">
    <citation type="submission" date="2021-01" db="UniProtKB">
        <authorList>
            <consortium name="EnsemblMetazoa"/>
        </authorList>
    </citation>
    <scope>IDENTIFICATION</scope>
</reference>
<feature type="domain" description="CSD" evidence="7">
    <location>
        <begin position="765"/>
        <end position="831"/>
    </location>
</feature>
<evidence type="ECO:0008006" key="11">
    <source>
        <dbReference type="Google" id="ProtNLM"/>
    </source>
</evidence>
<dbReference type="EnsemblMetazoa" id="CLYHEMT019701.1">
    <property type="protein sequence ID" value="CLYHEMP019701.1"/>
    <property type="gene ID" value="CLYHEMG019701"/>
</dbReference>
<dbReference type="InterPro" id="IPR024642">
    <property type="entry name" value="SUZ-C"/>
</dbReference>
<evidence type="ECO:0000256" key="3">
    <source>
        <dbReference type="ARBA" id="ARBA00022737"/>
    </source>
</evidence>
<dbReference type="RefSeq" id="XP_066924328.1">
    <property type="nucleotide sequence ID" value="XM_067068227.1"/>
</dbReference>
<evidence type="ECO:0000256" key="1">
    <source>
        <dbReference type="ARBA" id="ARBA00004496"/>
    </source>
</evidence>
<dbReference type="Pfam" id="PF00313">
    <property type="entry name" value="CSD"/>
    <property type="match status" value="5"/>
</dbReference>
<dbReference type="PANTHER" id="PTHR12913">
    <property type="entry name" value="UNR PROTEIN N-RAS UPSTREAM GENE PROTEIN"/>
    <property type="match status" value="1"/>
</dbReference>
<comment type="similarity">
    <text evidence="5">Belongs to the UNR family.</text>
</comment>
<dbReference type="SMART" id="SM00357">
    <property type="entry name" value="CSP"/>
    <property type="match status" value="5"/>
</dbReference>
<feature type="compositionally biased region" description="Polar residues" evidence="6">
    <location>
        <begin position="10"/>
        <end position="26"/>
    </location>
</feature>
<accession>A0A7M5XBS2</accession>
<feature type="domain" description="CSD" evidence="7">
    <location>
        <begin position="227"/>
        <end position="289"/>
    </location>
</feature>
<evidence type="ECO:0000256" key="5">
    <source>
        <dbReference type="ARBA" id="ARBA00044751"/>
    </source>
</evidence>
<keyword evidence="10" id="KW-1185">Reference proteome</keyword>
<organism evidence="9 10">
    <name type="scientific">Clytia hemisphaerica</name>
    <dbReference type="NCBI Taxonomy" id="252671"/>
    <lineage>
        <taxon>Eukaryota</taxon>
        <taxon>Metazoa</taxon>
        <taxon>Cnidaria</taxon>
        <taxon>Hydrozoa</taxon>
        <taxon>Hydroidolina</taxon>
        <taxon>Leptothecata</taxon>
        <taxon>Obeliida</taxon>
        <taxon>Clytiidae</taxon>
        <taxon>Clytia</taxon>
    </lineage>
</organism>
<dbReference type="Gene3D" id="2.40.50.140">
    <property type="entry name" value="Nucleic acid-binding proteins"/>
    <property type="match status" value="7"/>
</dbReference>
<feature type="domain" description="CSD" evidence="7">
    <location>
        <begin position="391"/>
        <end position="455"/>
    </location>
</feature>
<comment type="subcellular location">
    <subcellularLocation>
        <location evidence="1">Cytoplasm</location>
    </subcellularLocation>
</comment>
<feature type="domain" description="CSD" evidence="7">
    <location>
        <begin position="557"/>
        <end position="619"/>
    </location>
</feature>
<protein>
    <recommendedName>
        <fullName evidence="11">Cold shock domain-containing protein E1</fullName>
    </recommendedName>
</protein>
<dbReference type="PROSITE" id="PS51938">
    <property type="entry name" value="SUZ_C"/>
    <property type="match status" value="1"/>
</dbReference>
<name>A0A7M5XBS2_9CNID</name>
<evidence type="ECO:0000256" key="4">
    <source>
        <dbReference type="ARBA" id="ARBA00022884"/>
    </source>
</evidence>
<dbReference type="InterPro" id="IPR002059">
    <property type="entry name" value="CSP_DNA-bd"/>
</dbReference>
<dbReference type="GeneID" id="136811598"/>
<dbReference type="Pfam" id="PF12901">
    <property type="entry name" value="SUZ-C"/>
    <property type="match status" value="1"/>
</dbReference>
<proteinExistence type="inferred from homology"/>
<keyword evidence="2" id="KW-0963">Cytoplasm</keyword>
<feature type="region of interest" description="Disordered" evidence="6">
    <location>
        <begin position="1"/>
        <end position="63"/>
    </location>
</feature>
<evidence type="ECO:0000256" key="6">
    <source>
        <dbReference type="SAM" id="MobiDB-lite"/>
    </source>
</evidence>
<dbReference type="InterPro" id="IPR056400">
    <property type="entry name" value="CSDE1"/>
</dbReference>
<keyword evidence="3" id="KW-0677">Repeat</keyword>
<dbReference type="AlphaFoldDB" id="A0A7M5XBS2"/>
<feature type="compositionally biased region" description="Low complexity" evidence="6">
    <location>
        <begin position="675"/>
        <end position="688"/>
    </location>
</feature>
<dbReference type="GO" id="GO:0003723">
    <property type="term" value="F:RNA binding"/>
    <property type="evidence" value="ECO:0007669"/>
    <property type="project" value="UniProtKB-KW"/>
</dbReference>
<feature type="compositionally biased region" description="Polar residues" evidence="6">
    <location>
        <begin position="691"/>
        <end position="700"/>
    </location>
</feature>
<evidence type="ECO:0000259" key="7">
    <source>
        <dbReference type="PROSITE" id="PS51857"/>
    </source>
</evidence>
<feature type="compositionally biased region" description="Polar residues" evidence="6">
    <location>
        <begin position="33"/>
        <end position="60"/>
    </location>
</feature>
<feature type="domain" description="SUZ-C" evidence="8">
    <location>
        <begin position="835"/>
        <end position="875"/>
    </location>
</feature>
<evidence type="ECO:0000259" key="8">
    <source>
        <dbReference type="PROSITE" id="PS51938"/>
    </source>
</evidence>
<dbReference type="Pfam" id="PF23456">
    <property type="entry name" value="CSDE1"/>
    <property type="match status" value="2"/>
</dbReference>
<dbReference type="InterPro" id="IPR012340">
    <property type="entry name" value="NA-bd_OB-fold"/>
</dbReference>
<feature type="domain" description="CSD" evidence="7">
    <location>
        <begin position="65"/>
        <end position="129"/>
    </location>
</feature>
<dbReference type="PROSITE" id="PS51857">
    <property type="entry name" value="CSD_2"/>
    <property type="match status" value="5"/>
</dbReference>
<dbReference type="GO" id="GO:0005737">
    <property type="term" value="C:cytoplasm"/>
    <property type="evidence" value="ECO:0007669"/>
    <property type="project" value="UniProtKB-SubCell"/>
</dbReference>
<feature type="region of interest" description="Disordered" evidence="6">
    <location>
        <begin position="662"/>
        <end position="715"/>
    </location>
</feature>
<dbReference type="Proteomes" id="UP000594262">
    <property type="component" value="Unplaced"/>
</dbReference>
<evidence type="ECO:0000313" key="9">
    <source>
        <dbReference type="EnsemblMetazoa" id="CLYHEMP019701.1"/>
    </source>
</evidence>
<dbReference type="InterPro" id="IPR019844">
    <property type="entry name" value="CSD_CS"/>
</dbReference>
<dbReference type="SUPFAM" id="SSF50249">
    <property type="entry name" value="Nucleic acid-binding proteins"/>
    <property type="match status" value="5"/>
</dbReference>
<evidence type="ECO:0000313" key="10">
    <source>
        <dbReference type="Proteomes" id="UP000594262"/>
    </source>
</evidence>
<dbReference type="PANTHER" id="PTHR12913:SF1">
    <property type="entry name" value="COLD SHOCK DOMAIN-CONTAINING PROTEIN E1"/>
    <property type="match status" value="1"/>
</dbReference>
<dbReference type="PROSITE" id="PS00352">
    <property type="entry name" value="CSD_1"/>
    <property type="match status" value="2"/>
</dbReference>